<evidence type="ECO:0000256" key="4">
    <source>
        <dbReference type="ARBA" id="ARBA00022786"/>
    </source>
</evidence>
<name>A0AAD5QF04_PYTIN</name>
<dbReference type="PROSITE" id="PS00183">
    <property type="entry name" value="UBC_1"/>
    <property type="match status" value="1"/>
</dbReference>
<evidence type="ECO:0000256" key="2">
    <source>
        <dbReference type="ARBA" id="ARBA00022679"/>
    </source>
</evidence>
<dbReference type="PROSITE" id="PS50127">
    <property type="entry name" value="UBC_2"/>
    <property type="match status" value="1"/>
</dbReference>
<evidence type="ECO:0000256" key="1">
    <source>
        <dbReference type="ARBA" id="ARBA00012486"/>
    </source>
</evidence>
<reference evidence="9" key="1">
    <citation type="submission" date="2021-12" db="EMBL/GenBank/DDBJ databases">
        <title>Prjna785345.</title>
        <authorList>
            <person name="Rujirawat T."/>
            <person name="Krajaejun T."/>
        </authorList>
    </citation>
    <scope>NUCLEOTIDE SEQUENCE</scope>
    <source>
        <strain evidence="9">Pi057C3</strain>
    </source>
</reference>
<evidence type="ECO:0000313" key="9">
    <source>
        <dbReference type="EMBL" id="KAJ0409945.1"/>
    </source>
</evidence>
<keyword evidence="3 7" id="KW-0547">Nucleotide-binding</keyword>
<dbReference type="AlphaFoldDB" id="A0AAD5QF04"/>
<evidence type="ECO:0000256" key="6">
    <source>
        <dbReference type="PROSITE-ProRule" id="PRU10133"/>
    </source>
</evidence>
<dbReference type="InterPro" id="IPR023313">
    <property type="entry name" value="UBQ-conjugating_AS"/>
</dbReference>
<dbReference type="InterPro" id="IPR050113">
    <property type="entry name" value="Ub_conjugating_enzyme"/>
</dbReference>
<sequence>MAGASDYARELLRRQFLEMSKNPPEGVSVGLGDDENIFHWEILLVGPPDTLYEGGFFKATLDFPANFPNMPPTMTFKSEMWHPNVYQNGVVCISILHPPGEDQLNQQESADERWRPILGVEAILVSVISMLSDPNDDSPANIDAAVEWRNDREAFKKRCRRVVRKSQDDM</sequence>
<dbReference type="InterPro" id="IPR000608">
    <property type="entry name" value="UBC"/>
</dbReference>
<dbReference type="EMBL" id="JAKCXM010000002">
    <property type="protein sequence ID" value="KAJ0409945.1"/>
    <property type="molecule type" value="Genomic_DNA"/>
</dbReference>
<protein>
    <recommendedName>
        <fullName evidence="1">E2 ubiquitin-conjugating enzyme</fullName>
        <ecNumber evidence="1">2.3.2.23</ecNumber>
    </recommendedName>
</protein>
<evidence type="ECO:0000256" key="5">
    <source>
        <dbReference type="ARBA" id="ARBA00022840"/>
    </source>
</evidence>
<dbReference type="Gene3D" id="3.10.110.10">
    <property type="entry name" value="Ubiquitin Conjugating Enzyme"/>
    <property type="match status" value="1"/>
</dbReference>
<dbReference type="InterPro" id="IPR016135">
    <property type="entry name" value="UBQ-conjugating_enzyme/RWD"/>
</dbReference>
<evidence type="ECO:0000256" key="7">
    <source>
        <dbReference type="RuleBase" id="RU362109"/>
    </source>
</evidence>
<keyword evidence="10" id="KW-1185">Reference proteome</keyword>
<accession>A0AAD5QF04</accession>
<dbReference type="Pfam" id="PF00179">
    <property type="entry name" value="UQ_con"/>
    <property type="match status" value="1"/>
</dbReference>
<evidence type="ECO:0000313" key="10">
    <source>
        <dbReference type="Proteomes" id="UP001209570"/>
    </source>
</evidence>
<proteinExistence type="inferred from homology"/>
<keyword evidence="2" id="KW-0808">Transferase</keyword>
<dbReference type="FunFam" id="3.10.110.10:FF:000025">
    <property type="entry name" value="ubiquitin-conjugating enzyme E2 7"/>
    <property type="match status" value="1"/>
</dbReference>
<dbReference type="Proteomes" id="UP001209570">
    <property type="component" value="Unassembled WGS sequence"/>
</dbReference>
<comment type="caution">
    <text evidence="9">The sequence shown here is derived from an EMBL/GenBank/DDBJ whole genome shotgun (WGS) entry which is preliminary data.</text>
</comment>
<comment type="similarity">
    <text evidence="7">Belongs to the ubiquitin-conjugating enzyme family.</text>
</comment>
<gene>
    <name evidence="9" type="ORF">P43SY_005839</name>
</gene>
<evidence type="ECO:0000259" key="8">
    <source>
        <dbReference type="PROSITE" id="PS50127"/>
    </source>
</evidence>
<evidence type="ECO:0000256" key="3">
    <source>
        <dbReference type="ARBA" id="ARBA00022741"/>
    </source>
</evidence>
<feature type="active site" description="Glycyl thioester intermediate" evidence="6">
    <location>
        <position position="92"/>
    </location>
</feature>
<keyword evidence="4 7" id="KW-0833">Ubl conjugation pathway</keyword>
<organism evidence="9 10">
    <name type="scientific">Pythium insidiosum</name>
    <name type="common">Pythiosis disease agent</name>
    <dbReference type="NCBI Taxonomy" id="114742"/>
    <lineage>
        <taxon>Eukaryota</taxon>
        <taxon>Sar</taxon>
        <taxon>Stramenopiles</taxon>
        <taxon>Oomycota</taxon>
        <taxon>Peronosporomycetes</taxon>
        <taxon>Pythiales</taxon>
        <taxon>Pythiaceae</taxon>
        <taxon>Pythium</taxon>
    </lineage>
</organism>
<dbReference type="SUPFAM" id="SSF54495">
    <property type="entry name" value="UBC-like"/>
    <property type="match status" value="1"/>
</dbReference>
<keyword evidence="5 7" id="KW-0067">ATP-binding</keyword>
<feature type="domain" description="UBC core" evidence="8">
    <location>
        <begin position="7"/>
        <end position="168"/>
    </location>
</feature>
<dbReference type="SMART" id="SM00212">
    <property type="entry name" value="UBCc"/>
    <property type="match status" value="1"/>
</dbReference>
<dbReference type="GO" id="GO:0005524">
    <property type="term" value="F:ATP binding"/>
    <property type="evidence" value="ECO:0007669"/>
    <property type="project" value="UniProtKB-UniRule"/>
</dbReference>
<dbReference type="GO" id="GO:0061631">
    <property type="term" value="F:ubiquitin conjugating enzyme activity"/>
    <property type="evidence" value="ECO:0007669"/>
    <property type="project" value="UniProtKB-EC"/>
</dbReference>
<dbReference type="EC" id="2.3.2.23" evidence="1"/>
<dbReference type="CDD" id="cd23795">
    <property type="entry name" value="UBCc_UBE2G1"/>
    <property type="match status" value="1"/>
</dbReference>
<dbReference type="PANTHER" id="PTHR24067">
    <property type="entry name" value="UBIQUITIN-CONJUGATING ENZYME E2"/>
    <property type="match status" value="1"/>
</dbReference>